<feature type="transmembrane region" description="Helical" evidence="1">
    <location>
        <begin position="385"/>
        <end position="408"/>
    </location>
</feature>
<keyword evidence="1" id="KW-0472">Membrane</keyword>
<dbReference type="EMBL" id="CP061839">
    <property type="protein sequence ID" value="QOW61888.1"/>
    <property type="molecule type" value="Genomic_DNA"/>
</dbReference>
<feature type="transmembrane region" description="Helical" evidence="1">
    <location>
        <begin position="503"/>
        <end position="526"/>
    </location>
</feature>
<evidence type="ECO:0000313" key="3">
    <source>
        <dbReference type="Proteomes" id="UP000593915"/>
    </source>
</evidence>
<feature type="transmembrane region" description="Helical" evidence="1">
    <location>
        <begin position="429"/>
        <end position="453"/>
    </location>
</feature>
<gene>
    <name evidence="2" type="ORF">IFE08_05900</name>
</gene>
<dbReference type="Proteomes" id="UP000593915">
    <property type="component" value="Chromosome"/>
</dbReference>
<dbReference type="RefSeq" id="WP_029410460.1">
    <property type="nucleotide sequence ID" value="NZ_CP061839.1"/>
</dbReference>
<feature type="transmembrane region" description="Helical" evidence="1">
    <location>
        <begin position="160"/>
        <end position="188"/>
    </location>
</feature>
<organism evidence="2 3">
    <name type="scientific">Treponema pedis</name>
    <dbReference type="NCBI Taxonomy" id="409322"/>
    <lineage>
        <taxon>Bacteria</taxon>
        <taxon>Pseudomonadati</taxon>
        <taxon>Spirochaetota</taxon>
        <taxon>Spirochaetia</taxon>
        <taxon>Spirochaetales</taxon>
        <taxon>Treponemataceae</taxon>
        <taxon>Treponema</taxon>
    </lineage>
</organism>
<sequence>MKVFVKLIKIYLASVFNFKNLKAQIQKRKRKNGETVVKNSAAKIVGIAVLFIFVFMEFLFIFGLYTYGLYSAAKDMNNIKFLFEVSVFIISLLSFIFGFILTASTYYIGEIEEQFLSMPIKPKVLFGAKFAANCVNSLITSVSFFAVLMFVYGINEQPYFLFYIWGFICSLVIPLPMIAVCYFFNIFLMRFTRVFKNKNVIMIISSVIGILISLWFQYIFQSSTKGGLEDIAAKLSGGSVVFEHYGYFYPPVKLVGKILTSSESLSALLYLVLLIALCAAFPALVIFFMSKMYTESLIGFGEKKVKKLEANEISSFIRKKIKSMPPLAAYTKREFDMMNRTPIYFLNGPFIIIFMPVLLAVIFFAKGINLNSIPSSLFSFMHESTGFVVAGLAAGFLGSMSNIADTALSRDAKFLPFIKSLPVNISEYMYAKLIHSMIFAVFAVLIGVGIPAFIFKFDILNIVLASLTALSFSGLTNLISLFLDTAHPKLHWDNPVSAMKQNINVLFMTLFNFIMTAVSVTVLIFARNAYTWVLVVYFIAIPFGIFAVLIKPYGIYAEKKIAKLEL</sequence>
<feature type="transmembrane region" description="Helical" evidence="1">
    <location>
        <begin position="130"/>
        <end position="154"/>
    </location>
</feature>
<name>A0A7S6WR89_9SPIR</name>
<feature type="transmembrane region" description="Helical" evidence="1">
    <location>
        <begin position="200"/>
        <end position="220"/>
    </location>
</feature>
<keyword evidence="1" id="KW-1133">Transmembrane helix</keyword>
<evidence type="ECO:0000256" key="1">
    <source>
        <dbReference type="SAM" id="Phobius"/>
    </source>
</evidence>
<feature type="transmembrane region" description="Helical" evidence="1">
    <location>
        <begin position="267"/>
        <end position="288"/>
    </location>
</feature>
<accession>A0A7S6WR89</accession>
<feature type="transmembrane region" description="Helical" evidence="1">
    <location>
        <begin position="343"/>
        <end position="365"/>
    </location>
</feature>
<protein>
    <recommendedName>
        <fullName evidence="4">ABC-2 type transport system permease protein</fullName>
    </recommendedName>
</protein>
<feature type="transmembrane region" description="Helical" evidence="1">
    <location>
        <begin position="459"/>
        <end position="483"/>
    </location>
</feature>
<proteinExistence type="predicted"/>
<feature type="transmembrane region" description="Helical" evidence="1">
    <location>
        <begin position="532"/>
        <end position="550"/>
    </location>
</feature>
<evidence type="ECO:0008006" key="4">
    <source>
        <dbReference type="Google" id="ProtNLM"/>
    </source>
</evidence>
<reference evidence="2 3" key="1">
    <citation type="submission" date="2020-09" db="EMBL/GenBank/DDBJ databases">
        <title>Characterization of Treponema spp. from bovine digital dermatitis in Korea.</title>
        <authorList>
            <person name="Espiritu H.M."/>
            <person name="Cho Y.I."/>
            <person name="Mamuad L."/>
        </authorList>
    </citation>
    <scope>NUCLEOTIDE SEQUENCE [LARGE SCALE GENOMIC DNA]</scope>
    <source>
        <strain evidence="2 3">KS1</strain>
    </source>
</reference>
<keyword evidence="1" id="KW-0812">Transmembrane</keyword>
<feature type="transmembrane region" description="Helical" evidence="1">
    <location>
        <begin position="85"/>
        <end position="109"/>
    </location>
</feature>
<evidence type="ECO:0000313" key="2">
    <source>
        <dbReference type="EMBL" id="QOW61888.1"/>
    </source>
</evidence>
<feature type="transmembrane region" description="Helical" evidence="1">
    <location>
        <begin position="44"/>
        <end position="65"/>
    </location>
</feature>
<dbReference type="AlphaFoldDB" id="A0A7S6WR89"/>